<evidence type="ECO:0000313" key="2">
    <source>
        <dbReference type="EMBL" id="GAA5182541.1"/>
    </source>
</evidence>
<feature type="region of interest" description="Disordered" evidence="1">
    <location>
        <begin position="59"/>
        <end position="81"/>
    </location>
</feature>
<keyword evidence="3" id="KW-1185">Reference proteome</keyword>
<name>A0ABP9RPC6_9ACTN</name>
<reference evidence="3" key="1">
    <citation type="journal article" date="2019" name="Int. J. Syst. Evol. Microbiol.">
        <title>The Global Catalogue of Microorganisms (GCM) 10K type strain sequencing project: providing services to taxonomists for standard genome sequencing and annotation.</title>
        <authorList>
            <consortium name="The Broad Institute Genomics Platform"/>
            <consortium name="The Broad Institute Genome Sequencing Center for Infectious Disease"/>
            <person name="Wu L."/>
            <person name="Ma J."/>
        </authorList>
    </citation>
    <scope>NUCLEOTIDE SEQUENCE [LARGE SCALE GENOMIC DNA]</scope>
    <source>
        <strain evidence="3">JCM 18304</strain>
    </source>
</reference>
<accession>A0ABP9RPC6</accession>
<dbReference type="Proteomes" id="UP001501570">
    <property type="component" value="Unassembled WGS sequence"/>
</dbReference>
<dbReference type="EMBL" id="BAABJQ010000004">
    <property type="protein sequence ID" value="GAA5182541.1"/>
    <property type="molecule type" value="Genomic_DNA"/>
</dbReference>
<protein>
    <submittedName>
        <fullName evidence="2">Uncharacterized protein</fullName>
    </submittedName>
</protein>
<sequence length="81" mass="8085">MGSTRTTVSVRSLALIRTRAPATDTVARMGSGVANVGMMVPLQVLDGEADSAGEVFVSAPAPLSAGGSRTSGLAPEVRLAS</sequence>
<organism evidence="2 3">
    <name type="scientific">Rugosimonospora acidiphila</name>
    <dbReference type="NCBI Taxonomy" id="556531"/>
    <lineage>
        <taxon>Bacteria</taxon>
        <taxon>Bacillati</taxon>
        <taxon>Actinomycetota</taxon>
        <taxon>Actinomycetes</taxon>
        <taxon>Micromonosporales</taxon>
        <taxon>Micromonosporaceae</taxon>
        <taxon>Rugosimonospora</taxon>
    </lineage>
</organism>
<evidence type="ECO:0000256" key="1">
    <source>
        <dbReference type="SAM" id="MobiDB-lite"/>
    </source>
</evidence>
<evidence type="ECO:0000313" key="3">
    <source>
        <dbReference type="Proteomes" id="UP001501570"/>
    </source>
</evidence>
<gene>
    <name evidence="2" type="ORF">GCM10023322_19770</name>
</gene>
<comment type="caution">
    <text evidence="2">The sequence shown here is derived from an EMBL/GenBank/DDBJ whole genome shotgun (WGS) entry which is preliminary data.</text>
</comment>
<proteinExistence type="predicted"/>